<keyword evidence="5 6" id="KW-0472">Membrane</keyword>
<keyword evidence="4 6" id="KW-1133">Transmembrane helix</keyword>
<reference evidence="8" key="1">
    <citation type="journal article" date="2019" name="Int. J. Syst. Evol. Microbiol.">
        <title>The Global Catalogue of Microorganisms (GCM) 10K type strain sequencing project: providing services to taxonomists for standard genome sequencing and annotation.</title>
        <authorList>
            <consortium name="The Broad Institute Genomics Platform"/>
            <consortium name="The Broad Institute Genome Sequencing Center for Infectious Disease"/>
            <person name="Wu L."/>
            <person name="Ma J."/>
        </authorList>
    </citation>
    <scope>NUCLEOTIDE SEQUENCE [LARGE SCALE GENOMIC DNA]</scope>
    <source>
        <strain evidence="8">KCTC 42456</strain>
    </source>
</reference>
<keyword evidence="8" id="KW-1185">Reference proteome</keyword>
<dbReference type="PANTHER" id="PTHR21716:SF4">
    <property type="entry name" value="TRANSMEMBRANE PROTEIN 245"/>
    <property type="match status" value="1"/>
</dbReference>
<comment type="similarity">
    <text evidence="2">Belongs to the autoinducer-2 exporter (AI-2E) (TC 2.A.86) family.</text>
</comment>
<evidence type="ECO:0000313" key="8">
    <source>
        <dbReference type="Proteomes" id="UP001597546"/>
    </source>
</evidence>
<sequence length="340" mass="38373">MSVFTDKQRNNIVLITIVILACVIIYSLRELFNAFLGSIILYTIFKPVYNYFLTKIGKIASTISVIIISFIIIIIPFFTISYMVVNRMTNLKNDQFRIKAIISKIDDFVGVKLNQPNLVEKYVSKLGDFVQDLFPSVVSGAFGVFLTITVMYFILYFMFVQSEKFEENLLKYAPLKKNHSLQFGIELKNTTYSNVLGQGVIAFVQGLLVTLCFFIAGVDDAIFWGIVGFFLSFMPVIGAPLITGPAALIQFLNGEFWQGMFITLFTLIVIINIDNVIRFMINKKIADTHPIITVVGVIIGLPLFGFVGLVFGPLLLLWFIHLIKIYENDKAVVENNDTLS</sequence>
<dbReference type="Proteomes" id="UP001597546">
    <property type="component" value="Unassembled WGS sequence"/>
</dbReference>
<organism evidence="7 8">
    <name type="scientific">Pedobacter alpinus</name>
    <dbReference type="NCBI Taxonomy" id="1590643"/>
    <lineage>
        <taxon>Bacteria</taxon>
        <taxon>Pseudomonadati</taxon>
        <taxon>Bacteroidota</taxon>
        <taxon>Sphingobacteriia</taxon>
        <taxon>Sphingobacteriales</taxon>
        <taxon>Sphingobacteriaceae</taxon>
        <taxon>Pedobacter</taxon>
    </lineage>
</organism>
<comment type="caution">
    <text evidence="7">The sequence shown here is derived from an EMBL/GenBank/DDBJ whole genome shotgun (WGS) entry which is preliminary data.</text>
</comment>
<dbReference type="Pfam" id="PF01594">
    <property type="entry name" value="AI-2E_transport"/>
    <property type="match status" value="1"/>
</dbReference>
<feature type="transmembrane region" description="Helical" evidence="6">
    <location>
        <begin position="222"/>
        <end position="249"/>
    </location>
</feature>
<feature type="transmembrane region" description="Helical" evidence="6">
    <location>
        <begin position="133"/>
        <end position="159"/>
    </location>
</feature>
<evidence type="ECO:0000256" key="4">
    <source>
        <dbReference type="ARBA" id="ARBA00022989"/>
    </source>
</evidence>
<feature type="transmembrane region" description="Helical" evidence="6">
    <location>
        <begin position="34"/>
        <end position="53"/>
    </location>
</feature>
<comment type="subcellular location">
    <subcellularLocation>
        <location evidence="1">Membrane</location>
        <topology evidence="1">Multi-pass membrane protein</topology>
    </subcellularLocation>
</comment>
<dbReference type="RefSeq" id="WP_379044502.1">
    <property type="nucleotide sequence ID" value="NZ_JBHSKW010000042.1"/>
</dbReference>
<dbReference type="PANTHER" id="PTHR21716">
    <property type="entry name" value="TRANSMEMBRANE PROTEIN"/>
    <property type="match status" value="1"/>
</dbReference>
<feature type="transmembrane region" description="Helical" evidence="6">
    <location>
        <begin position="293"/>
        <end position="320"/>
    </location>
</feature>
<feature type="transmembrane region" description="Helical" evidence="6">
    <location>
        <begin position="12"/>
        <end position="28"/>
    </location>
</feature>
<dbReference type="InterPro" id="IPR002549">
    <property type="entry name" value="AI-2E-like"/>
</dbReference>
<feature type="transmembrane region" description="Helical" evidence="6">
    <location>
        <begin position="261"/>
        <end position="281"/>
    </location>
</feature>
<accession>A0ABW5TNW0</accession>
<evidence type="ECO:0000256" key="6">
    <source>
        <dbReference type="SAM" id="Phobius"/>
    </source>
</evidence>
<keyword evidence="3 6" id="KW-0812">Transmembrane</keyword>
<evidence type="ECO:0000256" key="3">
    <source>
        <dbReference type="ARBA" id="ARBA00022692"/>
    </source>
</evidence>
<evidence type="ECO:0000256" key="1">
    <source>
        <dbReference type="ARBA" id="ARBA00004141"/>
    </source>
</evidence>
<proteinExistence type="inferred from homology"/>
<dbReference type="PROSITE" id="PS51257">
    <property type="entry name" value="PROKAR_LIPOPROTEIN"/>
    <property type="match status" value="1"/>
</dbReference>
<evidence type="ECO:0000313" key="7">
    <source>
        <dbReference type="EMBL" id="MFD2730759.1"/>
    </source>
</evidence>
<gene>
    <name evidence="7" type="ORF">ACFSSE_03510</name>
</gene>
<evidence type="ECO:0000256" key="2">
    <source>
        <dbReference type="ARBA" id="ARBA00009773"/>
    </source>
</evidence>
<protein>
    <submittedName>
        <fullName evidence="7">AI-2E family transporter</fullName>
    </submittedName>
</protein>
<feature type="transmembrane region" description="Helical" evidence="6">
    <location>
        <begin position="65"/>
        <end position="85"/>
    </location>
</feature>
<evidence type="ECO:0000256" key="5">
    <source>
        <dbReference type="ARBA" id="ARBA00023136"/>
    </source>
</evidence>
<dbReference type="EMBL" id="JBHULV010000008">
    <property type="protein sequence ID" value="MFD2730759.1"/>
    <property type="molecule type" value="Genomic_DNA"/>
</dbReference>
<feature type="transmembrane region" description="Helical" evidence="6">
    <location>
        <begin position="195"/>
        <end position="216"/>
    </location>
</feature>
<name>A0ABW5TNW0_9SPHI</name>